<dbReference type="OrthoDB" id="329835at2759"/>
<protein>
    <recommendedName>
        <fullName evidence="2">Enoyl reductase (ER) domain-containing protein</fullName>
    </recommendedName>
</protein>
<dbReference type="InterPro" id="IPR020843">
    <property type="entry name" value="ER"/>
</dbReference>
<dbReference type="EMBL" id="JOKZ01000014">
    <property type="protein sequence ID" value="KKP07014.1"/>
    <property type="molecule type" value="Genomic_DNA"/>
</dbReference>
<dbReference type="InterPro" id="IPR036291">
    <property type="entry name" value="NAD(P)-bd_dom_sf"/>
</dbReference>
<accession>A0A0G0AR83</accession>
<dbReference type="GO" id="GO:0016491">
    <property type="term" value="F:oxidoreductase activity"/>
    <property type="evidence" value="ECO:0007669"/>
    <property type="project" value="InterPro"/>
</dbReference>
<dbReference type="InterPro" id="IPR050444">
    <property type="entry name" value="Polyketide_Synthase"/>
</dbReference>
<feature type="domain" description="Enoyl reductase (ER)" evidence="2">
    <location>
        <begin position="2"/>
        <end position="175"/>
    </location>
</feature>
<keyword evidence="1" id="KW-0808">Transferase</keyword>
<dbReference type="CDD" id="cd05195">
    <property type="entry name" value="enoyl_red"/>
    <property type="match status" value="1"/>
</dbReference>
<dbReference type="SMART" id="SM00829">
    <property type="entry name" value="PKS_ER"/>
    <property type="match status" value="1"/>
</dbReference>
<dbReference type="PANTHER" id="PTHR45681">
    <property type="entry name" value="POLYKETIDE SYNTHASE 44-RELATED"/>
    <property type="match status" value="1"/>
</dbReference>
<sequence length="175" mass="19716">MIRRARPDDPVMTVKAGIFTAHAIILKKLYVQIPDNISFGDATAMSTVFSTVAESMFNIAHLEKGQVSKRLTHRFACGRWEVQREAWVSAIQLAKKVRAVMYATVGKGEKAKFLMDRFNIPRNRTYQHHDTMFVEGTTREINGRGVDVALTSLPGELLQATWRCVAEFGIMVEIS</sequence>
<dbReference type="Gene3D" id="3.90.180.10">
    <property type="entry name" value="Medium-chain alcohol dehydrogenases, catalytic domain"/>
    <property type="match status" value="1"/>
</dbReference>
<dbReference type="PANTHER" id="PTHR45681:SF6">
    <property type="entry name" value="POLYKETIDE SYNTHASE 37"/>
    <property type="match status" value="1"/>
</dbReference>
<dbReference type="AlphaFoldDB" id="A0A0G0AR83"/>
<evidence type="ECO:0000313" key="3">
    <source>
        <dbReference type="EMBL" id="KKP07014.1"/>
    </source>
</evidence>
<dbReference type="GO" id="GO:0016740">
    <property type="term" value="F:transferase activity"/>
    <property type="evidence" value="ECO:0007669"/>
    <property type="project" value="UniProtKB-KW"/>
</dbReference>
<dbReference type="Proteomes" id="UP000034112">
    <property type="component" value="Unassembled WGS sequence"/>
</dbReference>
<comment type="caution">
    <text evidence="3">The sequence shown here is derived from an EMBL/GenBank/DDBJ whole genome shotgun (WGS) entry which is preliminary data.</text>
</comment>
<evidence type="ECO:0000259" key="2">
    <source>
        <dbReference type="SMART" id="SM00829"/>
    </source>
</evidence>
<gene>
    <name evidence="3" type="ORF">THAR02_00893</name>
</gene>
<organism evidence="3 4">
    <name type="scientific">Trichoderma harzianum</name>
    <name type="common">Hypocrea lixii</name>
    <dbReference type="NCBI Taxonomy" id="5544"/>
    <lineage>
        <taxon>Eukaryota</taxon>
        <taxon>Fungi</taxon>
        <taxon>Dikarya</taxon>
        <taxon>Ascomycota</taxon>
        <taxon>Pezizomycotina</taxon>
        <taxon>Sordariomycetes</taxon>
        <taxon>Hypocreomycetidae</taxon>
        <taxon>Hypocreales</taxon>
        <taxon>Hypocreaceae</taxon>
        <taxon>Trichoderma</taxon>
    </lineage>
</organism>
<reference evidence="4" key="1">
    <citation type="journal article" date="2015" name="Genome Announc.">
        <title>Draft whole-genome sequence of the biocontrol agent Trichoderma harzianum T6776.</title>
        <authorList>
            <person name="Baroncelli R."/>
            <person name="Piaggeschi G."/>
            <person name="Fiorini L."/>
            <person name="Bertolini E."/>
            <person name="Zapparata A."/>
            <person name="Pe M.E."/>
            <person name="Sarrocco S."/>
            <person name="Vannacci G."/>
        </authorList>
    </citation>
    <scope>NUCLEOTIDE SEQUENCE [LARGE SCALE GENOMIC DNA]</scope>
    <source>
        <strain evidence="4">T6776</strain>
    </source>
</reference>
<evidence type="ECO:0000256" key="1">
    <source>
        <dbReference type="ARBA" id="ARBA00022679"/>
    </source>
</evidence>
<evidence type="ECO:0000313" key="4">
    <source>
        <dbReference type="Proteomes" id="UP000034112"/>
    </source>
</evidence>
<name>A0A0G0AR83_TRIHA</name>
<dbReference type="SUPFAM" id="SSF51735">
    <property type="entry name" value="NAD(P)-binding Rossmann-fold domains"/>
    <property type="match status" value="1"/>
</dbReference>
<proteinExistence type="predicted"/>